<protein>
    <submittedName>
        <fullName evidence="1">Uncharacterized protein</fullName>
    </submittedName>
</protein>
<organism evidence="1 2">
    <name type="scientific">Liparis tanakae</name>
    <name type="common">Tanaka's snailfish</name>
    <dbReference type="NCBI Taxonomy" id="230148"/>
    <lineage>
        <taxon>Eukaryota</taxon>
        <taxon>Metazoa</taxon>
        <taxon>Chordata</taxon>
        <taxon>Craniata</taxon>
        <taxon>Vertebrata</taxon>
        <taxon>Euteleostomi</taxon>
        <taxon>Actinopterygii</taxon>
        <taxon>Neopterygii</taxon>
        <taxon>Teleostei</taxon>
        <taxon>Neoteleostei</taxon>
        <taxon>Acanthomorphata</taxon>
        <taxon>Eupercaria</taxon>
        <taxon>Perciformes</taxon>
        <taxon>Cottioidei</taxon>
        <taxon>Cottales</taxon>
        <taxon>Liparidae</taxon>
        <taxon>Liparis</taxon>
    </lineage>
</organism>
<name>A0A4Z2GGR0_9TELE</name>
<dbReference type="EMBL" id="SRLO01000537">
    <property type="protein sequence ID" value="TNN52728.1"/>
    <property type="molecule type" value="Genomic_DNA"/>
</dbReference>
<evidence type="ECO:0000313" key="2">
    <source>
        <dbReference type="Proteomes" id="UP000314294"/>
    </source>
</evidence>
<evidence type="ECO:0000313" key="1">
    <source>
        <dbReference type="EMBL" id="TNN52728.1"/>
    </source>
</evidence>
<accession>A0A4Z2GGR0</accession>
<gene>
    <name evidence="1" type="ORF">EYF80_037032</name>
</gene>
<dbReference type="AlphaFoldDB" id="A0A4Z2GGR0"/>
<reference evidence="1 2" key="1">
    <citation type="submission" date="2019-03" db="EMBL/GenBank/DDBJ databases">
        <title>First draft genome of Liparis tanakae, snailfish: a comprehensive survey of snailfish specific genes.</title>
        <authorList>
            <person name="Kim W."/>
            <person name="Song I."/>
            <person name="Jeong J.-H."/>
            <person name="Kim D."/>
            <person name="Kim S."/>
            <person name="Ryu S."/>
            <person name="Song J.Y."/>
            <person name="Lee S.K."/>
        </authorList>
    </citation>
    <scope>NUCLEOTIDE SEQUENCE [LARGE SCALE GENOMIC DNA]</scope>
    <source>
        <tissue evidence="1">Muscle</tissue>
    </source>
</reference>
<proteinExistence type="predicted"/>
<comment type="caution">
    <text evidence="1">The sequence shown here is derived from an EMBL/GenBank/DDBJ whole genome shotgun (WGS) entry which is preliminary data.</text>
</comment>
<dbReference type="Proteomes" id="UP000314294">
    <property type="component" value="Unassembled WGS sequence"/>
</dbReference>
<keyword evidence="2" id="KW-1185">Reference proteome</keyword>
<sequence length="80" mass="8825">MLALSSSNCSDRLLTSSCVHQRNLQKKCLPVQLSLIVSRSTFGLGSLRQTEKIRRCVHSSWVNSPAPRSPNEICSGKRGI</sequence>